<dbReference type="InterPro" id="IPR051552">
    <property type="entry name" value="HptR"/>
</dbReference>
<keyword evidence="4" id="KW-0902">Two-component regulatory system</keyword>
<evidence type="ECO:0000313" key="12">
    <source>
        <dbReference type="EMBL" id="TBL77483.1"/>
    </source>
</evidence>
<evidence type="ECO:0000256" key="6">
    <source>
        <dbReference type="ARBA" id="ARBA00023125"/>
    </source>
</evidence>
<dbReference type="PANTHER" id="PTHR42713:SF3">
    <property type="entry name" value="TRANSCRIPTIONAL REGULATORY PROTEIN HPTR"/>
    <property type="match status" value="1"/>
</dbReference>
<keyword evidence="6" id="KW-0238">DNA-binding</keyword>
<organism evidence="12 13">
    <name type="scientific">Paenibacillus thalictri</name>
    <dbReference type="NCBI Taxonomy" id="2527873"/>
    <lineage>
        <taxon>Bacteria</taxon>
        <taxon>Bacillati</taxon>
        <taxon>Bacillota</taxon>
        <taxon>Bacilli</taxon>
        <taxon>Bacillales</taxon>
        <taxon>Paenibacillaceae</taxon>
        <taxon>Paenibacillus</taxon>
    </lineage>
</organism>
<dbReference type="PROSITE" id="PS50110">
    <property type="entry name" value="RESPONSE_REGULATORY"/>
    <property type="match status" value="1"/>
</dbReference>
<dbReference type="PROSITE" id="PS01124">
    <property type="entry name" value="HTH_ARAC_FAMILY_2"/>
    <property type="match status" value="1"/>
</dbReference>
<proteinExistence type="predicted"/>
<dbReference type="Gene3D" id="3.40.50.2300">
    <property type="match status" value="1"/>
</dbReference>
<name>A0A4V2J435_9BACL</name>
<dbReference type="GO" id="GO:0043565">
    <property type="term" value="F:sequence-specific DNA binding"/>
    <property type="evidence" value="ECO:0007669"/>
    <property type="project" value="InterPro"/>
</dbReference>
<evidence type="ECO:0000256" key="7">
    <source>
        <dbReference type="ARBA" id="ARBA00023163"/>
    </source>
</evidence>
<feature type="region of interest" description="Disordered" evidence="9">
    <location>
        <begin position="123"/>
        <end position="144"/>
    </location>
</feature>
<dbReference type="EMBL" id="SIRE01000012">
    <property type="protein sequence ID" value="TBL77483.1"/>
    <property type="molecule type" value="Genomic_DNA"/>
</dbReference>
<feature type="domain" description="HTH araC/xylS-type" evidence="10">
    <location>
        <begin position="151"/>
        <end position="249"/>
    </location>
</feature>
<feature type="domain" description="Response regulatory" evidence="11">
    <location>
        <begin position="3"/>
        <end position="120"/>
    </location>
</feature>
<feature type="modified residue" description="4-aspartylphosphate" evidence="8">
    <location>
        <position position="55"/>
    </location>
</feature>
<accession>A0A4V2J435</accession>
<keyword evidence="3 8" id="KW-0597">Phosphoprotein</keyword>
<dbReference type="InterPro" id="IPR009057">
    <property type="entry name" value="Homeodomain-like_sf"/>
</dbReference>
<dbReference type="CDD" id="cd17536">
    <property type="entry name" value="REC_YesN-like"/>
    <property type="match status" value="1"/>
</dbReference>
<evidence type="ECO:0000256" key="9">
    <source>
        <dbReference type="SAM" id="MobiDB-lite"/>
    </source>
</evidence>
<comment type="subcellular location">
    <subcellularLocation>
        <location evidence="1">Cytoplasm</location>
    </subcellularLocation>
</comment>
<protein>
    <submittedName>
        <fullName evidence="12">Response regulator</fullName>
    </submittedName>
</protein>
<evidence type="ECO:0000256" key="3">
    <source>
        <dbReference type="ARBA" id="ARBA00022553"/>
    </source>
</evidence>
<reference evidence="12 13" key="1">
    <citation type="submission" date="2019-02" db="EMBL/GenBank/DDBJ databases">
        <title>Paenibacillus sp. nov., isolated from surface-sterilized tissue of Thalictrum simplex L.</title>
        <authorList>
            <person name="Tuo L."/>
        </authorList>
    </citation>
    <scope>NUCLEOTIDE SEQUENCE [LARGE SCALE GENOMIC DNA]</scope>
    <source>
        <strain evidence="12 13">N2SHLJ1</strain>
    </source>
</reference>
<dbReference type="Proteomes" id="UP000293142">
    <property type="component" value="Unassembled WGS sequence"/>
</dbReference>
<dbReference type="GO" id="GO:0005737">
    <property type="term" value="C:cytoplasm"/>
    <property type="evidence" value="ECO:0007669"/>
    <property type="project" value="UniProtKB-SubCell"/>
</dbReference>
<evidence type="ECO:0000256" key="5">
    <source>
        <dbReference type="ARBA" id="ARBA00023015"/>
    </source>
</evidence>
<dbReference type="SUPFAM" id="SSF46689">
    <property type="entry name" value="Homeodomain-like"/>
    <property type="match status" value="2"/>
</dbReference>
<dbReference type="SMART" id="SM00342">
    <property type="entry name" value="HTH_ARAC"/>
    <property type="match status" value="1"/>
</dbReference>
<evidence type="ECO:0000256" key="1">
    <source>
        <dbReference type="ARBA" id="ARBA00004496"/>
    </source>
</evidence>
<evidence type="ECO:0000313" key="13">
    <source>
        <dbReference type="Proteomes" id="UP000293142"/>
    </source>
</evidence>
<dbReference type="GO" id="GO:0000160">
    <property type="term" value="P:phosphorelay signal transduction system"/>
    <property type="evidence" value="ECO:0007669"/>
    <property type="project" value="UniProtKB-KW"/>
</dbReference>
<gene>
    <name evidence="12" type="ORF">EYB31_17435</name>
</gene>
<dbReference type="SMART" id="SM00448">
    <property type="entry name" value="REC"/>
    <property type="match status" value="1"/>
</dbReference>
<dbReference type="GO" id="GO:0003700">
    <property type="term" value="F:DNA-binding transcription factor activity"/>
    <property type="evidence" value="ECO:0007669"/>
    <property type="project" value="InterPro"/>
</dbReference>
<dbReference type="Pfam" id="PF00072">
    <property type="entry name" value="Response_reg"/>
    <property type="match status" value="1"/>
</dbReference>
<dbReference type="PANTHER" id="PTHR42713">
    <property type="entry name" value="HISTIDINE KINASE-RELATED"/>
    <property type="match status" value="1"/>
</dbReference>
<keyword evidence="7" id="KW-0804">Transcription</keyword>
<keyword evidence="5" id="KW-0805">Transcription regulation</keyword>
<dbReference type="InterPro" id="IPR011006">
    <property type="entry name" value="CheY-like_superfamily"/>
</dbReference>
<sequence length="257" mass="29661">MYKVLLVEDEDLIRQGLKKLIEDVIGGFTVAQEAKNGREALESLKRSLPDLIITDIRMKEMNGLEMIEQMRHSFPDVPVLVISGYGDFEYAKKALRFKVEDYLLKPVDRIELSQYLTGLKERLDGRKPGAPHHPSAPQSGGIEENERKIIRKVKEMIHAHLDQDISLQFIAGNVHMNHQYLSSLFKLETGQNFVDYVIQCRMERAKQLLRETNLKIYEIAKLSGYDNAKYFMTVFKQLIGVTPSDYRENEGSRIFEP</sequence>
<evidence type="ECO:0000259" key="11">
    <source>
        <dbReference type="PROSITE" id="PS50110"/>
    </source>
</evidence>
<dbReference type="SUPFAM" id="SSF52172">
    <property type="entry name" value="CheY-like"/>
    <property type="match status" value="1"/>
</dbReference>
<dbReference type="InterPro" id="IPR018060">
    <property type="entry name" value="HTH_AraC"/>
</dbReference>
<keyword evidence="2" id="KW-0963">Cytoplasm</keyword>
<dbReference type="InterPro" id="IPR020449">
    <property type="entry name" value="Tscrpt_reg_AraC-type_HTH"/>
</dbReference>
<dbReference type="InterPro" id="IPR001789">
    <property type="entry name" value="Sig_transdc_resp-reg_receiver"/>
</dbReference>
<dbReference type="AlphaFoldDB" id="A0A4V2J435"/>
<keyword evidence="13" id="KW-1185">Reference proteome</keyword>
<comment type="caution">
    <text evidence="12">The sequence shown here is derived from an EMBL/GenBank/DDBJ whole genome shotgun (WGS) entry which is preliminary data.</text>
</comment>
<evidence type="ECO:0000256" key="4">
    <source>
        <dbReference type="ARBA" id="ARBA00023012"/>
    </source>
</evidence>
<dbReference type="PRINTS" id="PR00032">
    <property type="entry name" value="HTHARAC"/>
</dbReference>
<evidence type="ECO:0000259" key="10">
    <source>
        <dbReference type="PROSITE" id="PS01124"/>
    </source>
</evidence>
<dbReference type="Gene3D" id="1.10.10.60">
    <property type="entry name" value="Homeodomain-like"/>
    <property type="match status" value="2"/>
</dbReference>
<evidence type="ECO:0000256" key="8">
    <source>
        <dbReference type="PROSITE-ProRule" id="PRU00169"/>
    </source>
</evidence>
<dbReference type="OrthoDB" id="159632at2"/>
<dbReference type="Pfam" id="PF12833">
    <property type="entry name" value="HTH_18"/>
    <property type="match status" value="1"/>
</dbReference>
<evidence type="ECO:0000256" key="2">
    <source>
        <dbReference type="ARBA" id="ARBA00022490"/>
    </source>
</evidence>